<accession>A0A4Y2HP96</accession>
<feature type="signal peptide" evidence="1">
    <location>
        <begin position="1"/>
        <end position="17"/>
    </location>
</feature>
<evidence type="ECO:0000313" key="3">
    <source>
        <dbReference type="Proteomes" id="UP000499080"/>
    </source>
</evidence>
<evidence type="ECO:0000313" key="2">
    <source>
        <dbReference type="EMBL" id="GBM67204.1"/>
    </source>
</evidence>
<dbReference type="Proteomes" id="UP000499080">
    <property type="component" value="Unassembled WGS sequence"/>
</dbReference>
<gene>
    <name evidence="2" type="ORF">AVEN_160800_1</name>
</gene>
<name>A0A4Y2HP96_ARAVE</name>
<reference evidence="2 3" key="1">
    <citation type="journal article" date="2019" name="Sci. Rep.">
        <title>Orb-weaving spider Araneus ventricosus genome elucidates the spidroin gene catalogue.</title>
        <authorList>
            <person name="Kono N."/>
            <person name="Nakamura H."/>
            <person name="Ohtoshi R."/>
            <person name="Moran D.A.P."/>
            <person name="Shinohara A."/>
            <person name="Yoshida Y."/>
            <person name="Fujiwara M."/>
            <person name="Mori M."/>
            <person name="Tomita M."/>
            <person name="Arakawa K."/>
        </authorList>
    </citation>
    <scope>NUCLEOTIDE SEQUENCE [LARGE SCALE GENOMIC DNA]</scope>
</reference>
<evidence type="ECO:0000256" key="1">
    <source>
        <dbReference type="SAM" id="SignalP"/>
    </source>
</evidence>
<feature type="chain" id="PRO_5021289683" description="Secreted protein" evidence="1">
    <location>
        <begin position="18"/>
        <end position="93"/>
    </location>
</feature>
<keyword evidence="1" id="KW-0732">Signal</keyword>
<sequence>MDALFFFSLSLSQFFSSFPECSMKPSLVTSSVGKRKCIITVNKRTLQRTVSEKRALLTSWSVEDRANKTSTLLPIRLYHVCSESRMVASEDNL</sequence>
<organism evidence="2 3">
    <name type="scientific">Araneus ventricosus</name>
    <name type="common">Orbweaver spider</name>
    <name type="synonym">Epeira ventricosa</name>
    <dbReference type="NCBI Taxonomy" id="182803"/>
    <lineage>
        <taxon>Eukaryota</taxon>
        <taxon>Metazoa</taxon>
        <taxon>Ecdysozoa</taxon>
        <taxon>Arthropoda</taxon>
        <taxon>Chelicerata</taxon>
        <taxon>Arachnida</taxon>
        <taxon>Araneae</taxon>
        <taxon>Araneomorphae</taxon>
        <taxon>Entelegynae</taxon>
        <taxon>Araneoidea</taxon>
        <taxon>Araneidae</taxon>
        <taxon>Araneus</taxon>
    </lineage>
</organism>
<evidence type="ECO:0008006" key="4">
    <source>
        <dbReference type="Google" id="ProtNLM"/>
    </source>
</evidence>
<keyword evidence="3" id="KW-1185">Reference proteome</keyword>
<protein>
    <recommendedName>
        <fullName evidence="4">Secreted protein</fullName>
    </recommendedName>
</protein>
<dbReference type="EMBL" id="BGPR01002069">
    <property type="protein sequence ID" value="GBM67204.1"/>
    <property type="molecule type" value="Genomic_DNA"/>
</dbReference>
<comment type="caution">
    <text evidence="2">The sequence shown here is derived from an EMBL/GenBank/DDBJ whole genome shotgun (WGS) entry which is preliminary data.</text>
</comment>
<proteinExistence type="predicted"/>
<dbReference type="AlphaFoldDB" id="A0A4Y2HP96"/>